<dbReference type="Pfam" id="PF13715">
    <property type="entry name" value="CarbopepD_reg_2"/>
    <property type="match status" value="1"/>
</dbReference>
<dbReference type="SUPFAM" id="SSF49464">
    <property type="entry name" value="Carboxypeptidase regulatory domain-like"/>
    <property type="match status" value="1"/>
</dbReference>
<dbReference type="RefSeq" id="WP_129016451.1">
    <property type="nucleotide sequence ID" value="NZ_SDDZ01000002.1"/>
</dbReference>
<evidence type="ECO:0000256" key="6">
    <source>
        <dbReference type="ARBA" id="ARBA00023237"/>
    </source>
</evidence>
<feature type="signal peptide" evidence="8">
    <location>
        <begin position="1"/>
        <end position="20"/>
    </location>
</feature>
<reference evidence="10 11" key="1">
    <citation type="submission" date="2019-01" db="EMBL/GenBank/DDBJ databases">
        <title>Genome sequence of the Antarctic species Gelidibacter gilvus ACAM 158(T).</title>
        <authorList>
            <person name="Bowman J.P."/>
        </authorList>
    </citation>
    <scope>NUCLEOTIDE SEQUENCE [LARGE SCALE GENOMIC DNA]</scope>
    <source>
        <strain evidence="10 11">IC158</strain>
    </source>
</reference>
<dbReference type="SUPFAM" id="SSF56935">
    <property type="entry name" value="Porins"/>
    <property type="match status" value="1"/>
</dbReference>
<keyword evidence="4 7" id="KW-0812">Transmembrane</keyword>
<keyword evidence="8" id="KW-0732">Signal</keyword>
<dbReference type="InterPro" id="IPR023997">
    <property type="entry name" value="TonB-dep_OMP_SusC/RagA_CS"/>
</dbReference>
<evidence type="ECO:0000259" key="9">
    <source>
        <dbReference type="Pfam" id="PF07715"/>
    </source>
</evidence>
<evidence type="ECO:0000256" key="2">
    <source>
        <dbReference type="ARBA" id="ARBA00022448"/>
    </source>
</evidence>
<dbReference type="InterPro" id="IPR023996">
    <property type="entry name" value="TonB-dep_OMP_SusC/RagA"/>
</dbReference>
<name>A0A4Q0XJX7_9FLAO</name>
<evidence type="ECO:0000256" key="5">
    <source>
        <dbReference type="ARBA" id="ARBA00023136"/>
    </source>
</evidence>
<feature type="domain" description="TonB-dependent receptor plug" evidence="9">
    <location>
        <begin position="114"/>
        <end position="219"/>
    </location>
</feature>
<dbReference type="EMBL" id="SDDZ01000002">
    <property type="protein sequence ID" value="RXJ51453.1"/>
    <property type="molecule type" value="Genomic_DNA"/>
</dbReference>
<keyword evidence="2 7" id="KW-0813">Transport</keyword>
<evidence type="ECO:0000256" key="3">
    <source>
        <dbReference type="ARBA" id="ARBA00022452"/>
    </source>
</evidence>
<evidence type="ECO:0000313" key="10">
    <source>
        <dbReference type="EMBL" id="RXJ51453.1"/>
    </source>
</evidence>
<feature type="chain" id="PRO_5020759649" evidence="8">
    <location>
        <begin position="21"/>
        <end position="1006"/>
    </location>
</feature>
<evidence type="ECO:0000256" key="7">
    <source>
        <dbReference type="PROSITE-ProRule" id="PRU01360"/>
    </source>
</evidence>
<dbReference type="NCBIfam" id="TIGR04057">
    <property type="entry name" value="SusC_RagA_signa"/>
    <property type="match status" value="1"/>
</dbReference>
<organism evidence="10 11">
    <name type="scientific">Gelidibacter gilvus</name>
    <dbReference type="NCBI Taxonomy" id="59602"/>
    <lineage>
        <taxon>Bacteria</taxon>
        <taxon>Pseudomonadati</taxon>
        <taxon>Bacteroidota</taxon>
        <taxon>Flavobacteriia</taxon>
        <taxon>Flavobacteriales</taxon>
        <taxon>Flavobacteriaceae</taxon>
        <taxon>Gelidibacter</taxon>
    </lineage>
</organism>
<dbReference type="Pfam" id="PF07715">
    <property type="entry name" value="Plug"/>
    <property type="match status" value="1"/>
</dbReference>
<dbReference type="InterPro" id="IPR036942">
    <property type="entry name" value="Beta-barrel_TonB_sf"/>
</dbReference>
<dbReference type="InterPro" id="IPR012910">
    <property type="entry name" value="Plug_dom"/>
</dbReference>
<evidence type="ECO:0000313" key="11">
    <source>
        <dbReference type="Proteomes" id="UP000289792"/>
    </source>
</evidence>
<keyword evidence="5 7" id="KW-0472">Membrane</keyword>
<keyword evidence="11" id="KW-1185">Reference proteome</keyword>
<dbReference type="OrthoDB" id="9768177at2"/>
<dbReference type="GO" id="GO:0004553">
    <property type="term" value="F:hydrolase activity, hydrolyzing O-glycosyl compounds"/>
    <property type="evidence" value="ECO:0007669"/>
    <property type="project" value="InterPro"/>
</dbReference>
<comment type="similarity">
    <text evidence="7">Belongs to the TonB-dependent receptor family.</text>
</comment>
<dbReference type="Gene3D" id="2.60.40.1120">
    <property type="entry name" value="Carboxypeptidase-like, regulatory domain"/>
    <property type="match status" value="1"/>
</dbReference>
<dbReference type="AlphaFoldDB" id="A0A4Q0XJX7"/>
<proteinExistence type="inferred from homology"/>
<evidence type="ECO:0000256" key="4">
    <source>
        <dbReference type="ARBA" id="ARBA00022692"/>
    </source>
</evidence>
<accession>A0A4Q0XJX7</accession>
<dbReference type="GO" id="GO:0000272">
    <property type="term" value="P:polysaccharide catabolic process"/>
    <property type="evidence" value="ECO:0007669"/>
    <property type="project" value="InterPro"/>
</dbReference>
<dbReference type="NCBIfam" id="TIGR04056">
    <property type="entry name" value="OMP_RagA_SusC"/>
    <property type="match status" value="1"/>
</dbReference>
<sequence>MKARLILFLFFLFSYSISQAQESTVTGTVTSAEDNFPVPGVNVLIKGTARGVSTDFDGNFSLKVNRGEVVEFSSLGFKTVSVTINNQTTLNISLESDVESLGEVVLIGYGTQKKADLTGAITTVKAEDIERTPTSNVMQSLQGKVAGVQVVGVGSPGDSPKVRLRGVGTFDGSNNPLYVVNGMFYDNIDFLNTSDIESVSVLKDASSSAIFGQKAAGGVIIIQTKSGKFEKAPEFVYNGYTGYQFAQNVVKMANTEQFATMAYESGSQTDINNIQSAIQRFGRSRVNPNLPDVNTDWFKEILRPATISSHSIGVNGGGENVTYSLGANYFSQDGIMDMKNEYERFNIRSSVDIKLSERFKMGTNMVFSNATKYNAENAAWFQAYFAVPTLPVYDPLNTEAMPVAYSDATKIGYRGPQNPFPTMRYNENQLKIRKLLTNIYAEYFIVPDKLSVKSSYYHDYSSIDERNVRMPYFISENSQRETSSIRKAQQTYSNQIWDNVITYNDVFGDHNITVLGGTSYRDEAVHNLSATGENIAGIAYESSWYLDFADKESFNGNVRDNGERIYGVSYFGRAEYNFMDRYLINATIRAEGDSKFTANNWLYTPAVGLGWVISEESFMQDNGVFAFLKLRASYGELGNGSLGRSSGERTVSIVQTDIGDQPVSGIVSTSNFANLEWEVTEEKDFGISARMFNSRLALEADYFIRTTDNAVIPVIQPISNEIVRKNAGVIRNQGLEISLDYNQNLNDNWRINIGANISTLKNEVISLADNQEYIDGGSAEFRQRTRVGDPIRSFFGYETLGVYQTTEEIQNDPIAVANNLVPGDLRYKDVNGDGVLDADDRVMLGSYLPNFMYGGNLGVSYKSFDFSVNFSGQSGNKILNRKRGEVIFTSGTNMDADLAINHWHGPGTSNSYPSSAGLRKSWNQKLSNYFIEDGSYFRIQNIQLSYTVKPGSLLGKKMPETRLTFTAERPFTFFKYNGFDPEVQDGVDRETYPVPAVYTMGINIKI</sequence>
<dbReference type="InterPro" id="IPR037066">
    <property type="entry name" value="Plug_dom_sf"/>
</dbReference>
<keyword evidence="3 7" id="KW-1134">Transmembrane beta strand</keyword>
<dbReference type="GO" id="GO:0009279">
    <property type="term" value="C:cell outer membrane"/>
    <property type="evidence" value="ECO:0007669"/>
    <property type="project" value="UniProtKB-SubCell"/>
</dbReference>
<protein>
    <submittedName>
        <fullName evidence="10">TonB-dependent receptor</fullName>
    </submittedName>
</protein>
<dbReference type="Proteomes" id="UP000289792">
    <property type="component" value="Unassembled WGS sequence"/>
</dbReference>
<comment type="caution">
    <text evidence="10">The sequence shown here is derived from an EMBL/GenBank/DDBJ whole genome shotgun (WGS) entry which is preliminary data.</text>
</comment>
<dbReference type="PROSITE" id="PS00448">
    <property type="entry name" value="CLOS_CELLULOSOME_RPT"/>
    <property type="match status" value="1"/>
</dbReference>
<comment type="subcellular location">
    <subcellularLocation>
        <location evidence="1 7">Cell outer membrane</location>
        <topology evidence="1 7">Multi-pass membrane protein</topology>
    </subcellularLocation>
</comment>
<keyword evidence="10" id="KW-0675">Receptor</keyword>
<gene>
    <name evidence="10" type="ORF">ESZ48_06200</name>
</gene>
<dbReference type="Gene3D" id="2.40.170.20">
    <property type="entry name" value="TonB-dependent receptor, beta-barrel domain"/>
    <property type="match status" value="1"/>
</dbReference>
<keyword evidence="6 7" id="KW-0998">Cell outer membrane</keyword>
<dbReference type="InterPro" id="IPR002105">
    <property type="entry name" value="Dockerin_1_rpt"/>
</dbReference>
<dbReference type="InterPro" id="IPR008969">
    <property type="entry name" value="CarboxyPept-like_regulatory"/>
</dbReference>
<evidence type="ECO:0000256" key="8">
    <source>
        <dbReference type="SAM" id="SignalP"/>
    </source>
</evidence>
<evidence type="ECO:0000256" key="1">
    <source>
        <dbReference type="ARBA" id="ARBA00004571"/>
    </source>
</evidence>
<dbReference type="InterPro" id="IPR039426">
    <property type="entry name" value="TonB-dep_rcpt-like"/>
</dbReference>
<dbReference type="Gene3D" id="2.170.130.10">
    <property type="entry name" value="TonB-dependent receptor, plug domain"/>
    <property type="match status" value="1"/>
</dbReference>
<dbReference type="PROSITE" id="PS52016">
    <property type="entry name" value="TONB_DEPENDENT_REC_3"/>
    <property type="match status" value="1"/>
</dbReference>